<evidence type="ECO:0000313" key="3">
    <source>
        <dbReference type="Proteomes" id="UP001374579"/>
    </source>
</evidence>
<reference evidence="2 3" key="1">
    <citation type="submission" date="2024-02" db="EMBL/GenBank/DDBJ databases">
        <title>Chromosome-scale genome assembly of the rough periwinkle Littorina saxatilis.</title>
        <authorList>
            <person name="De Jode A."/>
            <person name="Faria R."/>
            <person name="Formenti G."/>
            <person name="Sims Y."/>
            <person name="Smith T.P."/>
            <person name="Tracey A."/>
            <person name="Wood J.M.D."/>
            <person name="Zagrodzka Z.B."/>
            <person name="Johannesson K."/>
            <person name="Butlin R.K."/>
            <person name="Leder E.H."/>
        </authorList>
    </citation>
    <scope>NUCLEOTIDE SEQUENCE [LARGE SCALE GENOMIC DNA]</scope>
    <source>
        <strain evidence="2">Snail1</strain>
        <tissue evidence="2">Muscle</tissue>
    </source>
</reference>
<feature type="compositionally biased region" description="Polar residues" evidence="1">
    <location>
        <begin position="35"/>
        <end position="45"/>
    </location>
</feature>
<gene>
    <name evidence="2" type="ORF">V1264_007364</name>
</gene>
<dbReference type="EMBL" id="JBAMIC010000019">
    <property type="protein sequence ID" value="KAK7093660.1"/>
    <property type="molecule type" value="Genomic_DNA"/>
</dbReference>
<protein>
    <submittedName>
        <fullName evidence="2">Uncharacterized protein</fullName>
    </submittedName>
</protein>
<accession>A0AAN9AUQ1</accession>
<name>A0AAN9AUQ1_9CAEN</name>
<dbReference type="AlphaFoldDB" id="A0AAN9AUQ1"/>
<feature type="compositionally biased region" description="Low complexity" evidence="1">
    <location>
        <begin position="1"/>
        <end position="15"/>
    </location>
</feature>
<dbReference type="Proteomes" id="UP001374579">
    <property type="component" value="Unassembled WGS sequence"/>
</dbReference>
<feature type="region of interest" description="Disordered" evidence="1">
    <location>
        <begin position="1"/>
        <end position="78"/>
    </location>
</feature>
<proteinExistence type="predicted"/>
<sequence length="128" mass="13837">MATEEPTTAPVETTASHLEEEKTAQEGEFVGATLQIESETQNGQETPDVDFTGPAISRNRPGSVIGRRSILSTGSRTSLRPGVVKSDNITKLFFSYKENSLQSAVDKVSTIIKPELDGELLGAWLLTE</sequence>
<organism evidence="2 3">
    <name type="scientific">Littorina saxatilis</name>
    <dbReference type="NCBI Taxonomy" id="31220"/>
    <lineage>
        <taxon>Eukaryota</taxon>
        <taxon>Metazoa</taxon>
        <taxon>Spiralia</taxon>
        <taxon>Lophotrochozoa</taxon>
        <taxon>Mollusca</taxon>
        <taxon>Gastropoda</taxon>
        <taxon>Caenogastropoda</taxon>
        <taxon>Littorinimorpha</taxon>
        <taxon>Littorinoidea</taxon>
        <taxon>Littorinidae</taxon>
        <taxon>Littorina</taxon>
    </lineage>
</organism>
<keyword evidence="3" id="KW-1185">Reference proteome</keyword>
<evidence type="ECO:0000256" key="1">
    <source>
        <dbReference type="SAM" id="MobiDB-lite"/>
    </source>
</evidence>
<comment type="caution">
    <text evidence="2">The sequence shown here is derived from an EMBL/GenBank/DDBJ whole genome shotgun (WGS) entry which is preliminary data.</text>
</comment>
<evidence type="ECO:0000313" key="2">
    <source>
        <dbReference type="EMBL" id="KAK7093660.1"/>
    </source>
</evidence>